<protein>
    <recommendedName>
        <fullName evidence="3">C1q domain-containing protein</fullName>
    </recommendedName>
</protein>
<dbReference type="Proteomes" id="UP001162098">
    <property type="component" value="Segment"/>
</dbReference>
<name>A0A7S8BEG8_9VIRU</name>
<dbReference type="KEGG" id="vg:80543453"/>
<dbReference type="EMBL" id="MW018138">
    <property type="protein sequence ID" value="QPB44257.1"/>
    <property type="molecule type" value="Genomic_DNA"/>
</dbReference>
<dbReference type="InterPro" id="IPR008983">
    <property type="entry name" value="Tumour_necrosis_fac-like_dom"/>
</dbReference>
<reference evidence="1 2" key="1">
    <citation type="submission" date="2020-09" db="EMBL/GenBank/DDBJ databases">
        <authorList>
            <person name="Zhang R."/>
            <person name="Garcia K."/>
            <person name="Ogata H."/>
        </authorList>
    </citation>
    <scope>NUCLEOTIDE SEQUENCE [LARGE SCALE GENOMIC DNA]</scope>
    <source>
        <strain evidence="2">stheno</strain>
    </source>
</reference>
<evidence type="ECO:0000313" key="1">
    <source>
        <dbReference type="EMBL" id="QPB44257.1"/>
    </source>
</evidence>
<keyword evidence="2" id="KW-1185">Reference proteome</keyword>
<sequence length="206" mass="21583">MSSPKYIVENTLNLPDSAPASQTSLLQINTAGDVGTSALTVTNLSDAAAAGPLFDVWTVGPQDVKGTGGAGTSFDIDSYRTDKTSIPSNLGPLTFFNNAGSGFDAATGHWVVPAAGDYWLIVETLADPRGPDDGISGPLIDIDGVRTFTAIGANSGDGVWNQPRQISTCARLQAGQVLWVKMAGSSTDGIDTIYVRWRVQRAHVPM</sequence>
<organism evidence="1 2">
    <name type="scientific">Medusavirus stheno T3</name>
    <dbReference type="NCBI Taxonomy" id="3069717"/>
    <lineage>
        <taxon>Viruses</taxon>
        <taxon>Varidnaviria</taxon>
        <taxon>Bamfordvirae</taxon>
        <taxon>Nucleocytoviricota</taxon>
        <taxon>Megaviricetes</taxon>
        <taxon>Mamonoviridae</taxon>
        <taxon>Medusavirus</taxon>
        <taxon>Medusavirus sthenus</taxon>
    </lineage>
</organism>
<dbReference type="SUPFAM" id="SSF49842">
    <property type="entry name" value="TNF-like"/>
    <property type="match status" value="1"/>
</dbReference>
<proteinExistence type="predicted"/>
<evidence type="ECO:0000313" key="2">
    <source>
        <dbReference type="Proteomes" id="UP001162098"/>
    </source>
</evidence>
<accession>A0A7S8BEG8</accession>
<evidence type="ECO:0008006" key="3">
    <source>
        <dbReference type="Google" id="ProtNLM"/>
    </source>
</evidence>